<gene>
    <name evidence="2" type="ORF">D1224_11630</name>
</gene>
<evidence type="ECO:0000313" key="3">
    <source>
        <dbReference type="Proteomes" id="UP000265431"/>
    </source>
</evidence>
<organism evidence="2 3">
    <name type="scientific">Henriciella barbarensis</name>
    <dbReference type="NCBI Taxonomy" id="86342"/>
    <lineage>
        <taxon>Bacteria</taxon>
        <taxon>Pseudomonadati</taxon>
        <taxon>Pseudomonadota</taxon>
        <taxon>Alphaproteobacteria</taxon>
        <taxon>Hyphomonadales</taxon>
        <taxon>Hyphomonadaceae</taxon>
        <taxon>Henriciella</taxon>
    </lineage>
</organism>
<dbReference type="PANTHER" id="PTHR12910:SF2">
    <property type="entry name" value="NADH DEHYDROGENASE [UBIQUINONE] 1 ALPHA SUBCOMPLEX SUBUNIT 12"/>
    <property type="match status" value="1"/>
</dbReference>
<accession>A0A399QTV6</accession>
<dbReference type="GO" id="GO:0045271">
    <property type="term" value="C:respiratory chain complex I"/>
    <property type="evidence" value="ECO:0007669"/>
    <property type="project" value="InterPro"/>
</dbReference>
<evidence type="ECO:0000256" key="1">
    <source>
        <dbReference type="SAM" id="MobiDB-lite"/>
    </source>
</evidence>
<dbReference type="Pfam" id="PF05071">
    <property type="entry name" value="NDUFA12"/>
    <property type="match status" value="1"/>
</dbReference>
<evidence type="ECO:0000313" key="2">
    <source>
        <dbReference type="EMBL" id="RIJ22200.1"/>
    </source>
</evidence>
<dbReference type="Proteomes" id="UP000265431">
    <property type="component" value="Unassembled WGS sequence"/>
</dbReference>
<dbReference type="NCBIfam" id="NF006040">
    <property type="entry name" value="PRK08183.1"/>
    <property type="match status" value="1"/>
</dbReference>
<dbReference type="GO" id="GO:0006979">
    <property type="term" value="P:response to oxidative stress"/>
    <property type="evidence" value="ECO:0007669"/>
    <property type="project" value="TreeGrafter"/>
</dbReference>
<reference evidence="2 3" key="1">
    <citation type="submission" date="2018-08" db="EMBL/GenBank/DDBJ databases">
        <title>Henriciella mobilis sp. nov., isolated from seawater.</title>
        <authorList>
            <person name="Cheng H."/>
            <person name="Wu Y.-H."/>
            <person name="Xu X.-W."/>
            <person name="Guo L.-L."/>
        </authorList>
    </citation>
    <scope>NUCLEOTIDE SEQUENCE [LARGE SCALE GENOMIC DNA]</scope>
    <source>
        <strain evidence="2 3">CCUG66934</strain>
    </source>
</reference>
<dbReference type="InterPro" id="IPR007763">
    <property type="entry name" value="NDUFA12"/>
</dbReference>
<dbReference type="OrthoDB" id="9795340at2"/>
<keyword evidence="2" id="KW-0830">Ubiquinone</keyword>
<keyword evidence="3" id="KW-1185">Reference proteome</keyword>
<proteinExistence type="predicted"/>
<dbReference type="RefSeq" id="WP_119380119.1">
    <property type="nucleotide sequence ID" value="NZ_QWGB01000007.1"/>
</dbReference>
<protein>
    <submittedName>
        <fullName evidence="2">NADH:ubiquinone oxidoreductase subunit NDUFA12</fullName>
    </submittedName>
</protein>
<sequence>MLKLFTWWNGVTLGGLFDIKRRSNYVGTDDYGNTYYEDRKVSIERRNRRYVVYKGLAEPSKVPADWHGWLHHTLDEPPTQKPLDRRSWERDHKPNMTGTLFAYRPKGALSEGGNRRKSDADYEAWTPDA</sequence>
<name>A0A399QTV6_9PROT</name>
<comment type="caution">
    <text evidence="2">The sequence shown here is derived from an EMBL/GenBank/DDBJ whole genome shotgun (WGS) entry which is preliminary data.</text>
</comment>
<dbReference type="PANTHER" id="PTHR12910">
    <property type="entry name" value="NADH-UBIQUINONE OXIDOREDUCTASE SUBUNIT B17.2"/>
    <property type="match status" value="1"/>
</dbReference>
<feature type="region of interest" description="Disordered" evidence="1">
    <location>
        <begin position="76"/>
        <end position="129"/>
    </location>
</feature>
<feature type="compositionally biased region" description="Basic and acidic residues" evidence="1">
    <location>
        <begin position="82"/>
        <end position="94"/>
    </location>
</feature>
<dbReference type="AlphaFoldDB" id="A0A399QTV6"/>
<dbReference type="EMBL" id="QWGB01000007">
    <property type="protein sequence ID" value="RIJ22200.1"/>
    <property type="molecule type" value="Genomic_DNA"/>
</dbReference>